<dbReference type="EMBL" id="BK014996">
    <property type="protein sequence ID" value="DAD86215.1"/>
    <property type="molecule type" value="Genomic_DNA"/>
</dbReference>
<protein>
    <submittedName>
        <fullName evidence="1">Uncharacterized protein</fullName>
    </submittedName>
</protein>
<evidence type="ECO:0000313" key="1">
    <source>
        <dbReference type="EMBL" id="DAD86215.1"/>
    </source>
</evidence>
<reference evidence="1" key="1">
    <citation type="journal article" date="2021" name="Proc. Natl. Acad. Sci. U.S.A.">
        <title>A Catalog of Tens of Thousands of Viruses from Human Metagenomes Reveals Hidden Associations with Chronic Diseases.</title>
        <authorList>
            <person name="Tisza M.J."/>
            <person name="Buck C.B."/>
        </authorList>
    </citation>
    <scope>NUCLEOTIDE SEQUENCE</scope>
    <source>
        <strain evidence="1">CtUL28</strain>
    </source>
</reference>
<sequence>MIDTTGSLLSRQVRRKIERQKNKNATLTVKPEYLKDLCAQAVQQEAAKLATHAKNEAVSRLFEELIAIPVMVIHDHFGELRKKDGREERFAEMCLDLFDTVEKGFVTPQELRQCLFEEAGVRFKHPSGSLTSERKEATKV</sequence>
<organism evidence="1">
    <name type="scientific">Caudovirales sp. ctUL28</name>
    <dbReference type="NCBI Taxonomy" id="2826778"/>
    <lineage>
        <taxon>Viruses</taxon>
        <taxon>Duplodnaviria</taxon>
        <taxon>Heunggongvirae</taxon>
        <taxon>Uroviricota</taxon>
        <taxon>Caudoviricetes</taxon>
    </lineage>
</organism>
<name>A0A8S5MVU1_9CAUD</name>
<proteinExistence type="predicted"/>
<accession>A0A8S5MVU1</accession>